<protein>
    <submittedName>
        <fullName evidence="1">Uncharacterized protein</fullName>
    </submittedName>
</protein>
<name>A0A194QXV6_PAPMA</name>
<sequence>MRESELRIFYERNKIFEYFVAKAAGGRALVRRQTVLAQHQKQQQTVLGGGAANCLHHCLQLLLARVPAADVLYAFLQATHAYALRTLWRRDTSSPGSRRIASKAICSS</sequence>
<proteinExistence type="predicted"/>
<keyword evidence="2" id="KW-1185">Reference proteome</keyword>
<reference evidence="1 2" key="1">
    <citation type="journal article" date="2015" name="Nat. Commun.">
        <title>Outbred genome sequencing and CRISPR/Cas9 gene editing in butterflies.</title>
        <authorList>
            <person name="Li X."/>
            <person name="Fan D."/>
            <person name="Zhang W."/>
            <person name="Liu G."/>
            <person name="Zhang L."/>
            <person name="Zhao L."/>
            <person name="Fang X."/>
            <person name="Chen L."/>
            <person name="Dong Y."/>
            <person name="Chen Y."/>
            <person name="Ding Y."/>
            <person name="Zhao R."/>
            <person name="Feng M."/>
            <person name="Zhu Y."/>
            <person name="Feng Y."/>
            <person name="Jiang X."/>
            <person name="Zhu D."/>
            <person name="Xiang H."/>
            <person name="Feng X."/>
            <person name="Li S."/>
            <person name="Wang J."/>
            <person name="Zhang G."/>
            <person name="Kronforst M.R."/>
            <person name="Wang W."/>
        </authorList>
    </citation>
    <scope>NUCLEOTIDE SEQUENCE [LARGE SCALE GENOMIC DNA]</scope>
    <source>
        <strain evidence="1">Ya'a_city_454_Pm</strain>
        <tissue evidence="1">Whole body</tissue>
    </source>
</reference>
<dbReference type="EMBL" id="KQ460949">
    <property type="protein sequence ID" value="KPJ10373.1"/>
    <property type="molecule type" value="Genomic_DNA"/>
</dbReference>
<dbReference type="AlphaFoldDB" id="A0A194QXV6"/>
<organism evidence="1 2">
    <name type="scientific">Papilio machaon</name>
    <name type="common">Old World swallowtail butterfly</name>
    <dbReference type="NCBI Taxonomy" id="76193"/>
    <lineage>
        <taxon>Eukaryota</taxon>
        <taxon>Metazoa</taxon>
        <taxon>Ecdysozoa</taxon>
        <taxon>Arthropoda</taxon>
        <taxon>Hexapoda</taxon>
        <taxon>Insecta</taxon>
        <taxon>Pterygota</taxon>
        <taxon>Neoptera</taxon>
        <taxon>Endopterygota</taxon>
        <taxon>Lepidoptera</taxon>
        <taxon>Glossata</taxon>
        <taxon>Ditrysia</taxon>
        <taxon>Papilionoidea</taxon>
        <taxon>Papilionidae</taxon>
        <taxon>Papilioninae</taxon>
        <taxon>Papilio</taxon>
    </lineage>
</organism>
<evidence type="ECO:0000313" key="2">
    <source>
        <dbReference type="Proteomes" id="UP000053240"/>
    </source>
</evidence>
<dbReference type="Proteomes" id="UP000053240">
    <property type="component" value="Unassembled WGS sequence"/>
</dbReference>
<dbReference type="InParanoid" id="A0A194QXV6"/>
<evidence type="ECO:0000313" key="1">
    <source>
        <dbReference type="EMBL" id="KPJ10373.1"/>
    </source>
</evidence>
<gene>
    <name evidence="1" type="ORF">RR48_09507</name>
</gene>
<accession>A0A194QXV6</accession>